<evidence type="ECO:0000313" key="4">
    <source>
        <dbReference type="EMBL" id="KPM07279.1"/>
    </source>
</evidence>
<reference evidence="4 5" key="1">
    <citation type="journal article" date="2015" name="Parasit. Vectors">
        <title>Draft genome of the scabies mite.</title>
        <authorList>
            <person name="Rider S.D.Jr."/>
            <person name="Morgan M.S."/>
            <person name="Arlian L.G."/>
        </authorList>
    </citation>
    <scope>NUCLEOTIDE SEQUENCE [LARGE SCALE GENOMIC DNA]</scope>
    <source>
        <strain evidence="4">Arlian Lab</strain>
    </source>
</reference>
<evidence type="ECO:0000256" key="2">
    <source>
        <dbReference type="ARBA" id="ARBA00022679"/>
    </source>
</evidence>
<keyword evidence="1 3" id="KW-0328">Glycosyltransferase</keyword>
<name>A0A132A8T1_SARSC</name>
<dbReference type="Gene3D" id="3.40.50.11350">
    <property type="match status" value="1"/>
</dbReference>
<gene>
    <name evidence="4" type="ORF">QR98_0057680</name>
</gene>
<keyword evidence="2 3" id="KW-0808">Transferase</keyword>
<evidence type="ECO:0000256" key="1">
    <source>
        <dbReference type="ARBA" id="ARBA00022676"/>
    </source>
</evidence>
<evidence type="ECO:0000256" key="3">
    <source>
        <dbReference type="PROSITE-ProRule" id="PRU00992"/>
    </source>
</evidence>
<dbReference type="AlphaFoldDB" id="A0A132A8T1"/>
<dbReference type="PANTHER" id="PTHR13132">
    <property type="entry name" value="ALPHA- 1,6 -FUCOSYLTRANSFERASE"/>
    <property type="match status" value="1"/>
</dbReference>
<organism evidence="4 5">
    <name type="scientific">Sarcoptes scabiei</name>
    <name type="common">Itch mite</name>
    <name type="synonym">Acarus scabiei</name>
    <dbReference type="NCBI Taxonomy" id="52283"/>
    <lineage>
        <taxon>Eukaryota</taxon>
        <taxon>Metazoa</taxon>
        <taxon>Ecdysozoa</taxon>
        <taxon>Arthropoda</taxon>
        <taxon>Chelicerata</taxon>
        <taxon>Arachnida</taxon>
        <taxon>Acari</taxon>
        <taxon>Acariformes</taxon>
        <taxon>Sarcoptiformes</taxon>
        <taxon>Astigmata</taxon>
        <taxon>Psoroptidia</taxon>
        <taxon>Sarcoptoidea</taxon>
        <taxon>Sarcoptidae</taxon>
        <taxon>Sarcoptinae</taxon>
        <taxon>Sarcoptes</taxon>
    </lineage>
</organism>
<evidence type="ECO:0000313" key="5">
    <source>
        <dbReference type="Proteomes" id="UP000616769"/>
    </source>
</evidence>
<feature type="non-terminal residue" evidence="4">
    <location>
        <position position="161"/>
    </location>
</feature>
<dbReference type="PANTHER" id="PTHR13132:SF29">
    <property type="entry name" value="ALPHA-(1,6)-FUCOSYLTRANSFERASE"/>
    <property type="match status" value="1"/>
</dbReference>
<accession>A0A132A8T1</accession>
<dbReference type="Proteomes" id="UP000616769">
    <property type="component" value="Unassembled WGS sequence"/>
</dbReference>
<dbReference type="InterPro" id="IPR027350">
    <property type="entry name" value="GT23_dom"/>
</dbReference>
<dbReference type="PROSITE" id="PS51659">
    <property type="entry name" value="GT23"/>
    <property type="match status" value="1"/>
</dbReference>
<dbReference type="InterPro" id="IPR045573">
    <property type="entry name" value="Fut8_N_cat"/>
</dbReference>
<comment type="caution">
    <text evidence="3">Lacks conserved residue(s) required for the propagation of feature annotation.</text>
</comment>
<sequence>IYLATDEIDVWRTEVPSFKRKGYQFVGEIEHTKTAAPVQRFQIESYENFLLDVYALSRKDYRVCTLNSHLCRLAYELIQIDRDYDMSQNVISLDDVYYFGGQRFDPGQTLGIESDSHEGYYIGDLQDSRDNIISHRKLSYPSFKTKESIVAVSFGTFSRVQ</sequence>
<comment type="similarity">
    <text evidence="3">Belongs to the glycosyltransferase 23 family.</text>
</comment>
<dbReference type="Pfam" id="PF19745">
    <property type="entry name" value="FUT8_N_cat"/>
    <property type="match status" value="1"/>
</dbReference>
<dbReference type="EMBL" id="JXLN01011455">
    <property type="protein sequence ID" value="KPM07279.1"/>
    <property type="molecule type" value="Genomic_DNA"/>
</dbReference>
<proteinExistence type="inferred from homology"/>
<dbReference type="GO" id="GO:0006487">
    <property type="term" value="P:protein N-linked glycosylation"/>
    <property type="evidence" value="ECO:0007669"/>
    <property type="project" value="TreeGrafter"/>
</dbReference>
<dbReference type="VEuPathDB" id="VectorBase:SSCA002693"/>
<comment type="caution">
    <text evidence="4">The sequence shown here is derived from an EMBL/GenBank/DDBJ whole genome shotgun (WGS) entry which is preliminary data.</text>
</comment>
<dbReference type="OrthoDB" id="2014825at2759"/>
<dbReference type="GO" id="GO:0046921">
    <property type="term" value="F:alpha-(1-&gt;6)-fucosyltransferase activity"/>
    <property type="evidence" value="ECO:0007669"/>
    <property type="project" value="TreeGrafter"/>
</dbReference>
<protein>
    <submittedName>
        <fullName evidence="4">Uncharacterized protein</fullName>
    </submittedName>
</protein>